<name>A0AAW8BAR0_9GAMM</name>
<comment type="caution">
    <text evidence="2">The sequence shown here is derived from an EMBL/GenBank/DDBJ whole genome shotgun (WGS) entry which is preliminary data.</text>
</comment>
<dbReference type="Proteomes" id="UP001178354">
    <property type="component" value="Unassembled WGS sequence"/>
</dbReference>
<dbReference type="EMBL" id="JAUUUU010000006">
    <property type="protein sequence ID" value="MDP1521323.1"/>
    <property type="molecule type" value="Genomic_DNA"/>
</dbReference>
<dbReference type="SUPFAM" id="SSF55729">
    <property type="entry name" value="Acyl-CoA N-acyltransferases (Nat)"/>
    <property type="match status" value="1"/>
</dbReference>
<reference evidence="2" key="2">
    <citation type="submission" date="2023-08" db="EMBL/GenBank/DDBJ databases">
        <authorList>
            <person name="Luo J."/>
        </authorList>
    </citation>
    <scope>NUCLEOTIDE SEQUENCE</scope>
    <source>
        <strain evidence="2">DSM 25064</strain>
    </source>
</reference>
<sequence>MDTVDYFPIEVEEVSWQSAGEQLTAIRHKVFVEEQGVPVAEEVDDLDPTAMHWIAFGPGNVAMATARMLPDGQVGRMAVLKPYRQRGVGSSIMRNIIRYAIREGKEQLVLSAQLHAIPFYEGFGFISDGKEYLDAGIPHRTMVLNLHRFMDNAPKPLLREISDEERQRVGIEGVDEFRDQAVMLVERAQREIRIFTFKLEPGIYANNQFCDAIYSFATSHPLARVRILVKDLAQVIHQTHQLHELCLRLPSRIQIRKLETKEDCLHTEFMLVDRTGILYKQEPERFVGYVVPHAPLEAVELVEEFDNLWEQSELDPDLRRLHI</sequence>
<dbReference type="InterPro" id="IPR057691">
    <property type="entry name" value="DUF7931"/>
</dbReference>
<evidence type="ECO:0000313" key="3">
    <source>
        <dbReference type="Proteomes" id="UP001178354"/>
    </source>
</evidence>
<dbReference type="CDD" id="cd04301">
    <property type="entry name" value="NAT_SF"/>
    <property type="match status" value="1"/>
</dbReference>
<proteinExistence type="predicted"/>
<dbReference type="EC" id="2.3.1.-" evidence="2"/>
<gene>
    <name evidence="2" type="ORF">Q8A57_10105</name>
</gene>
<organism evidence="2 3">
    <name type="scientific">Porticoccus litoralis</name>
    <dbReference type="NCBI Taxonomy" id="434086"/>
    <lineage>
        <taxon>Bacteria</taxon>
        <taxon>Pseudomonadati</taxon>
        <taxon>Pseudomonadota</taxon>
        <taxon>Gammaproteobacteria</taxon>
        <taxon>Cellvibrionales</taxon>
        <taxon>Porticoccaceae</taxon>
        <taxon>Porticoccus</taxon>
    </lineage>
</organism>
<dbReference type="PROSITE" id="PS51186">
    <property type="entry name" value="GNAT"/>
    <property type="match status" value="1"/>
</dbReference>
<evidence type="ECO:0000313" key="2">
    <source>
        <dbReference type="EMBL" id="MDP1521323.1"/>
    </source>
</evidence>
<dbReference type="InterPro" id="IPR000182">
    <property type="entry name" value="GNAT_dom"/>
</dbReference>
<dbReference type="GO" id="GO:0016747">
    <property type="term" value="F:acyltransferase activity, transferring groups other than amino-acyl groups"/>
    <property type="evidence" value="ECO:0007669"/>
    <property type="project" value="InterPro"/>
</dbReference>
<dbReference type="Pfam" id="PF25559">
    <property type="entry name" value="DUF7931"/>
    <property type="match status" value="1"/>
</dbReference>
<dbReference type="InterPro" id="IPR016181">
    <property type="entry name" value="Acyl_CoA_acyltransferase"/>
</dbReference>
<dbReference type="RefSeq" id="WP_305170986.1">
    <property type="nucleotide sequence ID" value="NZ_JAUUUU010000006.1"/>
</dbReference>
<accession>A0AAW8BAR0</accession>
<reference evidence="2" key="1">
    <citation type="journal article" date="2010" name="Int. J. Syst. Evol. Microbiol.">
        <title>Porticoccus litoralis gen. nov., sp. nov., a gammaproteobacterium isolated from the Yellow Sea.</title>
        <authorList>
            <person name="Oh H.M."/>
            <person name="Kim H."/>
            <person name="Kim K.M."/>
            <person name="Min G.S."/>
            <person name="Cho J.C."/>
        </authorList>
    </citation>
    <scope>NUCLEOTIDE SEQUENCE</scope>
    <source>
        <strain evidence="2">DSM 25064</strain>
    </source>
</reference>
<dbReference type="Pfam" id="PF13673">
    <property type="entry name" value="Acetyltransf_10"/>
    <property type="match status" value="1"/>
</dbReference>
<keyword evidence="3" id="KW-1185">Reference proteome</keyword>
<dbReference type="Gene3D" id="3.40.630.30">
    <property type="match status" value="1"/>
</dbReference>
<keyword evidence="2" id="KW-0012">Acyltransferase</keyword>
<keyword evidence="2" id="KW-0808">Transferase</keyword>
<feature type="domain" description="N-acetyltransferase" evidence="1">
    <location>
        <begin position="9"/>
        <end position="147"/>
    </location>
</feature>
<evidence type="ECO:0000259" key="1">
    <source>
        <dbReference type="PROSITE" id="PS51186"/>
    </source>
</evidence>
<dbReference type="AlphaFoldDB" id="A0AAW8BAR0"/>
<protein>
    <submittedName>
        <fullName evidence="2">GNAT family N-acetyltransferase</fullName>
        <ecNumber evidence="2">2.3.1.-</ecNumber>
    </submittedName>
</protein>